<evidence type="ECO:0000313" key="2">
    <source>
        <dbReference type="Proteomes" id="UP000266016"/>
    </source>
</evidence>
<comment type="caution">
    <text evidence="1">The sequence shown here is derived from an EMBL/GenBank/DDBJ whole genome shotgun (WGS) entry which is preliminary data.</text>
</comment>
<proteinExistence type="predicted"/>
<reference evidence="1 2" key="1">
    <citation type="submission" date="2018-08" db="EMBL/GenBank/DDBJ databases">
        <title>Bacillus jemisoniae sp. nov., Bacillus chryseoplanitiae sp. nov., Bacillus resnikiae sp. nov., and Bacillus frankliniae sp. nov., isolated from Viking spacecraft and associated surfaces.</title>
        <authorList>
            <person name="Seuylemezian A."/>
            <person name="Vaishampayan P."/>
        </authorList>
    </citation>
    <scope>NUCLEOTIDE SEQUENCE [LARGE SCALE GENOMIC DNA]</scope>
    <source>
        <strain evidence="1 2">MA001</strain>
    </source>
</reference>
<dbReference type="EMBL" id="QWVS01000016">
    <property type="protein sequence ID" value="RID86090.1"/>
    <property type="molecule type" value="Genomic_DNA"/>
</dbReference>
<evidence type="ECO:0000313" key="1">
    <source>
        <dbReference type="EMBL" id="RID86090.1"/>
    </source>
</evidence>
<protein>
    <submittedName>
        <fullName evidence="1">DUF1450 domain-containing protein</fullName>
    </submittedName>
</protein>
<dbReference type="Pfam" id="PF07293">
    <property type="entry name" value="DUF1450"/>
    <property type="match status" value="1"/>
</dbReference>
<sequence length="77" mass="8902">MEIEVKFCPCNFEDDMESIKEQLMERSDVNVIEERCLLFCGQCLVEPFALVNGQNIGANNADELLKKIEHYIDMCIE</sequence>
<dbReference type="Proteomes" id="UP000266016">
    <property type="component" value="Unassembled WGS sequence"/>
</dbReference>
<dbReference type="AlphaFoldDB" id="A0A398BEE7"/>
<organism evidence="1 2">
    <name type="scientific">Peribacillus asahii</name>
    <dbReference type="NCBI Taxonomy" id="228899"/>
    <lineage>
        <taxon>Bacteria</taxon>
        <taxon>Bacillati</taxon>
        <taxon>Bacillota</taxon>
        <taxon>Bacilli</taxon>
        <taxon>Bacillales</taxon>
        <taxon>Bacillaceae</taxon>
        <taxon>Peribacillus</taxon>
    </lineage>
</organism>
<keyword evidence="2" id="KW-1185">Reference proteome</keyword>
<name>A0A398BEE7_9BACI</name>
<gene>
    <name evidence="1" type="ORF">D1953_09960</name>
</gene>
<accession>A0A398BEE7</accession>
<dbReference type="InterPro" id="IPR009910">
    <property type="entry name" value="DUF1450"/>
</dbReference>
<dbReference type="RefSeq" id="WP_119117027.1">
    <property type="nucleotide sequence ID" value="NZ_QWVS01000016.1"/>
</dbReference>